<dbReference type="EMBL" id="AP022565">
    <property type="protein sequence ID" value="BBX27446.1"/>
    <property type="molecule type" value="Genomic_DNA"/>
</dbReference>
<dbReference type="RefSeq" id="WP_163664443.1">
    <property type="nucleotide sequence ID" value="NZ_AP022565.1"/>
</dbReference>
<accession>A0A6N4UQY7</accession>
<dbReference type="AlphaFoldDB" id="A0A6N4UQY7"/>
<dbReference type="KEGG" id="malv:MALV_25710"/>
<evidence type="ECO:0000313" key="3">
    <source>
        <dbReference type="Proteomes" id="UP000466906"/>
    </source>
</evidence>
<gene>
    <name evidence="2" type="ORF">MALV_25710</name>
</gene>
<keyword evidence="1" id="KW-0472">Membrane</keyword>
<reference evidence="2 3" key="1">
    <citation type="journal article" date="2019" name="Emerg. Microbes Infect.">
        <title>Comprehensive subspecies identification of 175 nontuberculous mycobacteria species based on 7547 genomic profiles.</title>
        <authorList>
            <person name="Matsumoto Y."/>
            <person name="Kinjo T."/>
            <person name="Motooka D."/>
            <person name="Nabeya D."/>
            <person name="Jung N."/>
            <person name="Uechi K."/>
            <person name="Horii T."/>
            <person name="Iida T."/>
            <person name="Fujita J."/>
            <person name="Nakamura S."/>
        </authorList>
    </citation>
    <scope>NUCLEOTIDE SEQUENCE [LARGE SCALE GENOMIC DNA]</scope>
    <source>
        <strain evidence="2 3">JCM 12272</strain>
    </source>
</reference>
<keyword evidence="1" id="KW-1133">Transmembrane helix</keyword>
<feature type="transmembrane region" description="Helical" evidence="1">
    <location>
        <begin position="95"/>
        <end position="115"/>
    </location>
</feature>
<name>A0A6N4UQY7_9MYCO</name>
<organism evidence="2 3">
    <name type="scientific">Mycolicibacterium alvei</name>
    <dbReference type="NCBI Taxonomy" id="67081"/>
    <lineage>
        <taxon>Bacteria</taxon>
        <taxon>Bacillati</taxon>
        <taxon>Actinomycetota</taxon>
        <taxon>Actinomycetes</taxon>
        <taxon>Mycobacteriales</taxon>
        <taxon>Mycobacteriaceae</taxon>
        <taxon>Mycolicibacterium</taxon>
    </lineage>
</organism>
<proteinExistence type="predicted"/>
<sequence length="260" mass="28379">MSELNLPDPANWAKAGKHAVWAGFVVSVGMVYFVVRGILAGLRGNYLTTVLILGFITFPVLMMAALLLAAAGKTQTRTSSDATGLTVWPDKRLSMLYLIGLAAIGPSALLLAFFIPRGLIDIPMSRGLQIFSPALFIAAAVFAVIGLISWMRRGGVGYLKFNPAMVEIADVLKTGTVEWDDIVDVKDHSETKDGKKAGSSVVLCLRDGSEKVIGGLSLYVPTGVSLYWLVRHYWRHPEDRTELLDSRAPERLRDGRFDLT</sequence>
<keyword evidence="1" id="KW-0812">Transmembrane</keyword>
<keyword evidence="3" id="KW-1185">Reference proteome</keyword>
<feature type="transmembrane region" description="Helical" evidence="1">
    <location>
        <begin position="127"/>
        <end position="151"/>
    </location>
</feature>
<dbReference type="Proteomes" id="UP000466906">
    <property type="component" value="Chromosome"/>
</dbReference>
<feature type="transmembrane region" description="Helical" evidence="1">
    <location>
        <begin position="46"/>
        <end position="71"/>
    </location>
</feature>
<evidence type="ECO:0000256" key="1">
    <source>
        <dbReference type="SAM" id="Phobius"/>
    </source>
</evidence>
<evidence type="ECO:0000313" key="2">
    <source>
        <dbReference type="EMBL" id="BBX27446.1"/>
    </source>
</evidence>
<feature type="transmembrane region" description="Helical" evidence="1">
    <location>
        <begin position="20"/>
        <end position="39"/>
    </location>
</feature>
<protein>
    <submittedName>
        <fullName evidence="2">Uncharacterized protein</fullName>
    </submittedName>
</protein>